<evidence type="ECO:0000313" key="4">
    <source>
        <dbReference type="Proteomes" id="UP000665020"/>
    </source>
</evidence>
<organism evidence="3 4">
    <name type="scientific">Iocasia fonsfrigidae</name>
    <dbReference type="NCBI Taxonomy" id="2682810"/>
    <lineage>
        <taxon>Bacteria</taxon>
        <taxon>Bacillati</taxon>
        <taxon>Bacillota</taxon>
        <taxon>Clostridia</taxon>
        <taxon>Halanaerobiales</taxon>
        <taxon>Halanaerobiaceae</taxon>
        <taxon>Iocasia</taxon>
    </lineage>
</organism>
<feature type="domain" description="DUF2229" evidence="2">
    <location>
        <begin position="17"/>
        <end position="71"/>
    </location>
</feature>
<reference evidence="3" key="1">
    <citation type="submission" date="2019-12" db="EMBL/GenBank/DDBJ databases">
        <authorList>
            <person name="zhang j."/>
            <person name="sun C.M."/>
        </authorList>
    </citation>
    <scope>NUCLEOTIDE SEQUENCE</scope>
    <source>
        <strain evidence="3">NS-1</strain>
    </source>
</reference>
<dbReference type="EMBL" id="CP046640">
    <property type="protein sequence ID" value="QTL98478.1"/>
    <property type="molecule type" value="Genomic_DNA"/>
</dbReference>
<accession>A0A8A7KFK2</accession>
<evidence type="ECO:0000256" key="1">
    <source>
        <dbReference type="SAM" id="Coils"/>
    </source>
</evidence>
<dbReference type="InterPro" id="IPR010327">
    <property type="entry name" value="FldB/FldC_alpha/beta"/>
</dbReference>
<proteinExistence type="predicted"/>
<dbReference type="Pfam" id="PF06050">
    <property type="entry name" value="HGD-D"/>
    <property type="match status" value="1"/>
</dbReference>
<dbReference type="Pfam" id="PF09989">
    <property type="entry name" value="DUF2229"/>
    <property type="match status" value="1"/>
</dbReference>
<dbReference type="Gene3D" id="3.40.50.11900">
    <property type="match status" value="1"/>
</dbReference>
<dbReference type="KEGG" id="ifn:GM661_11115"/>
<dbReference type="PANTHER" id="PTHR32329:SF2">
    <property type="entry name" value="BIFUNCTIONAL PROTEIN [INCLUDES 2-HYDROXYACYL-COA DEHYDRATASE (N-TER) AND ITS ACTIVATOR DOMAIN (C_TERM)"/>
    <property type="match status" value="1"/>
</dbReference>
<keyword evidence="1" id="KW-0175">Coiled coil</keyword>
<dbReference type="InterPro" id="IPR051805">
    <property type="entry name" value="Dehydratase_Activator_Redct"/>
</dbReference>
<dbReference type="InterPro" id="IPR018709">
    <property type="entry name" value="CoA_activase_DUF2229"/>
</dbReference>
<dbReference type="RefSeq" id="WP_230866898.1">
    <property type="nucleotide sequence ID" value="NZ_CP046640.1"/>
</dbReference>
<dbReference type="Proteomes" id="UP000665020">
    <property type="component" value="Chromosome"/>
</dbReference>
<feature type="coiled-coil region" evidence="1">
    <location>
        <begin position="179"/>
        <end position="206"/>
    </location>
</feature>
<name>A0A8A7KFK2_9FIRM</name>
<keyword evidence="4" id="KW-1185">Reference proteome</keyword>
<gene>
    <name evidence="3" type="ORF">GM661_11115</name>
</gene>
<dbReference type="AlphaFoldDB" id="A0A8A7KFK2"/>
<sequence>MKKITFPQMGDMKIGLKALFAELGFEVVVPPKISKKTLDLGVKYGPEFACLPLKINLGNFIEALEKGANVIVMGGGCGPCRFGYYAEVQRAILEDLGYCFEMIVLEPNLLRDYQHIKKILGNVSLKRLYNGLKLALYKIYMIDNIYKLVLATRALEKKKGEIDSLYSSFLKKIDQVSSLKKIKALKDEYQNKIKENINDYQRDERLIIGIVGEIYLVLEPFVNLNIEEKLGELGVIVKRDIYMSSWLSHFLHLGNEMRQIKKAAEDYLDSFVGGHGLDSIGNTVRYARVGYDGVIQLAPFTCMPEIISQTILPSVSKKEKIPVLSLFFDEHTGDAGLQTRIEAFVDLLMRKKIYDGKLLEKGINYA</sequence>
<evidence type="ECO:0000313" key="3">
    <source>
        <dbReference type="EMBL" id="QTL98478.1"/>
    </source>
</evidence>
<protein>
    <submittedName>
        <fullName evidence="3">CoA protein activase</fullName>
    </submittedName>
</protein>
<dbReference type="PANTHER" id="PTHR32329">
    <property type="entry name" value="BIFUNCTIONAL PROTEIN [INCLUDES 2-HYDROXYACYL-COA DEHYDRATASE (N-TER) AND ITS ACTIVATOR DOMAIN (C_TERM)-RELATED"/>
    <property type="match status" value="1"/>
</dbReference>
<evidence type="ECO:0000259" key="2">
    <source>
        <dbReference type="Pfam" id="PF09989"/>
    </source>
</evidence>